<evidence type="ECO:0000256" key="1">
    <source>
        <dbReference type="ARBA" id="ARBA00008535"/>
    </source>
</evidence>
<evidence type="ECO:0000256" key="2">
    <source>
        <dbReference type="ARBA" id="ARBA00022741"/>
    </source>
</evidence>
<keyword evidence="3" id="KW-0342">GTP-binding</keyword>
<dbReference type="PANTHER" id="PTHR10903:SF170">
    <property type="entry name" value="GTPASE IMAP FAMILY MEMBER 7"/>
    <property type="match status" value="1"/>
</dbReference>
<evidence type="ECO:0000256" key="3">
    <source>
        <dbReference type="ARBA" id="ARBA00023134"/>
    </source>
</evidence>
<reference evidence="5" key="2">
    <citation type="submission" date="2025-09" db="UniProtKB">
        <authorList>
            <consortium name="Ensembl"/>
        </authorList>
    </citation>
    <scope>IDENTIFICATION</scope>
</reference>
<dbReference type="Proteomes" id="UP000261500">
    <property type="component" value="Unplaced"/>
</dbReference>
<dbReference type="AlphaFoldDB" id="A0A3B3UJ35"/>
<reference evidence="5" key="1">
    <citation type="submission" date="2025-08" db="UniProtKB">
        <authorList>
            <consortium name="Ensembl"/>
        </authorList>
    </citation>
    <scope>IDENTIFICATION</scope>
</reference>
<dbReference type="STRING" id="48699.ENSPLAP00000012652"/>
<sequence>FGLLLFSNSPTTKKDPEIRIVLLGKTGVGKSATGNTILGKKAFRSCSTFSSVTSVCQKETDVFRGLNLSVIDTPGLFDTSKSNREVVTESAKCISMAAPGPHAFLIVVQLTRFTPDEEELVKIIQKTFGEAAARFTMVLFTHGDELKKANVKIEDILETYQPLKRIISQCSILKKFEDKYHVFDNTVEDSAQVRGLVEKIQRMVQQNGGSYYTNKMFEEAQRAVQEEMERLSRGNPTITHKEAKKKAEEGNSFINGFLVGAGVGIAAGAAAGAAIGTIGGPLGAAFGAVIGIAVGGLGGGSVGAAVEKEKCIIQ</sequence>
<accession>A0A3B3UJ35</accession>
<dbReference type="PROSITE" id="PS51720">
    <property type="entry name" value="G_AIG1"/>
    <property type="match status" value="1"/>
</dbReference>
<dbReference type="Pfam" id="PF04548">
    <property type="entry name" value="AIG1"/>
    <property type="match status" value="1"/>
</dbReference>
<dbReference type="CDD" id="cd01852">
    <property type="entry name" value="AIG1"/>
    <property type="match status" value="1"/>
</dbReference>
<dbReference type="InterPro" id="IPR045058">
    <property type="entry name" value="GIMA/IAN/Toc"/>
</dbReference>
<keyword evidence="6" id="KW-1185">Reference proteome</keyword>
<dbReference type="FunFam" id="3.40.50.300:FF:000366">
    <property type="entry name" value="GTPase, IMAP family member 2"/>
    <property type="match status" value="1"/>
</dbReference>
<feature type="domain" description="AIG1-type G" evidence="4">
    <location>
        <begin position="15"/>
        <end position="221"/>
    </location>
</feature>
<dbReference type="Gene3D" id="3.40.50.300">
    <property type="entry name" value="P-loop containing nucleotide triphosphate hydrolases"/>
    <property type="match status" value="1"/>
</dbReference>
<organism evidence="5 6">
    <name type="scientific">Poecilia latipinna</name>
    <name type="common">sailfin molly</name>
    <dbReference type="NCBI Taxonomy" id="48699"/>
    <lineage>
        <taxon>Eukaryota</taxon>
        <taxon>Metazoa</taxon>
        <taxon>Chordata</taxon>
        <taxon>Craniata</taxon>
        <taxon>Vertebrata</taxon>
        <taxon>Euteleostomi</taxon>
        <taxon>Actinopterygii</taxon>
        <taxon>Neopterygii</taxon>
        <taxon>Teleostei</taxon>
        <taxon>Neoteleostei</taxon>
        <taxon>Acanthomorphata</taxon>
        <taxon>Ovalentaria</taxon>
        <taxon>Atherinomorphae</taxon>
        <taxon>Cyprinodontiformes</taxon>
        <taxon>Poeciliidae</taxon>
        <taxon>Poeciliinae</taxon>
        <taxon>Poecilia</taxon>
    </lineage>
</organism>
<comment type="similarity">
    <text evidence="1">Belongs to the TRAFAC class TrmE-Era-EngA-EngB-Septin-like GTPase superfamily. AIG1/Toc34/Toc159-like paraseptin GTPase family. IAN subfamily.</text>
</comment>
<dbReference type="Ensembl" id="ENSPLAT00000020436.1">
    <property type="protein sequence ID" value="ENSPLAP00000012652.1"/>
    <property type="gene ID" value="ENSPLAG00000000567.1"/>
</dbReference>
<name>A0A3B3UJ35_9TELE</name>
<dbReference type="SUPFAM" id="SSF52540">
    <property type="entry name" value="P-loop containing nucleoside triphosphate hydrolases"/>
    <property type="match status" value="1"/>
</dbReference>
<dbReference type="GeneTree" id="ENSGT01120000271858"/>
<proteinExistence type="inferred from homology"/>
<dbReference type="PANTHER" id="PTHR10903">
    <property type="entry name" value="GTPASE, IMAP FAMILY MEMBER-RELATED"/>
    <property type="match status" value="1"/>
</dbReference>
<evidence type="ECO:0000313" key="5">
    <source>
        <dbReference type="Ensembl" id="ENSPLAP00000012652.1"/>
    </source>
</evidence>
<dbReference type="InterPro" id="IPR006703">
    <property type="entry name" value="G_AIG1"/>
</dbReference>
<dbReference type="GO" id="GO:0005525">
    <property type="term" value="F:GTP binding"/>
    <property type="evidence" value="ECO:0007669"/>
    <property type="project" value="UniProtKB-KW"/>
</dbReference>
<keyword evidence="2" id="KW-0547">Nucleotide-binding</keyword>
<protein>
    <recommendedName>
        <fullName evidence="4">AIG1-type G domain-containing protein</fullName>
    </recommendedName>
</protein>
<evidence type="ECO:0000259" key="4">
    <source>
        <dbReference type="PROSITE" id="PS51720"/>
    </source>
</evidence>
<evidence type="ECO:0000313" key="6">
    <source>
        <dbReference type="Proteomes" id="UP000261500"/>
    </source>
</evidence>
<dbReference type="InterPro" id="IPR027417">
    <property type="entry name" value="P-loop_NTPase"/>
</dbReference>